<evidence type="ECO:0000313" key="2">
    <source>
        <dbReference type="EMBL" id="KAF1767040.1"/>
    </source>
</evidence>
<feature type="compositionally biased region" description="Low complexity" evidence="1">
    <location>
        <begin position="547"/>
        <end position="557"/>
    </location>
</feature>
<feature type="region of interest" description="Disordered" evidence="1">
    <location>
        <begin position="1"/>
        <end position="35"/>
    </location>
</feature>
<dbReference type="RefSeq" id="XP_053590122.1">
    <property type="nucleotide sequence ID" value="XM_053725928.1"/>
</dbReference>
<feature type="compositionally biased region" description="Low complexity" evidence="1">
    <location>
        <begin position="449"/>
        <end position="469"/>
    </location>
</feature>
<feature type="region of interest" description="Disordered" evidence="1">
    <location>
        <begin position="547"/>
        <end position="570"/>
    </location>
</feature>
<accession>A0A6A5HGB8</accession>
<feature type="compositionally biased region" description="Low complexity" evidence="1">
    <location>
        <begin position="15"/>
        <end position="31"/>
    </location>
</feature>
<feature type="region of interest" description="Disordered" evidence="1">
    <location>
        <begin position="429"/>
        <end position="476"/>
    </location>
</feature>
<name>A0A6A5HGB8_CAERE</name>
<dbReference type="EMBL" id="WUAV01000002">
    <property type="protein sequence ID" value="KAF1767040.1"/>
    <property type="molecule type" value="Genomic_DNA"/>
</dbReference>
<gene>
    <name evidence="2" type="ORF">GCK72_006998</name>
</gene>
<sequence length="709" mass="79887">MASNGVNGTHEADGSLQGSSPCSSSRVSPRPETLTGTLDNKVQAFKAQVKLIFRTLLIPPLVHDSEKCKITLKQCLKMFDEHEESFKTVAGPILIQYLADLITELIFLNENRVKYTGTPATAEFKRVWLEKITNLQKAPQIQNLNFVREVLMEFSTAFKAYSEEDQHFLREFMIREIAIFANALTHRIDIEKNQLIGHFHILLEKQHAELQKLAKNSNAEMAGMQQEKHVLVSKMKELKQQNASFEKEIGQMNLKMKKMAEDLEEKTRKEQNGKSADEFLTFEAEEEIANLEEELAQLKTENQELKSQLENGGKIEKPNEGNTSIEHLENELRKLSLDREKQATEMNEMRQKIAVQQLTIDKLKKEDNRDAIESLERKKSENSALRKQVEELTSRMEEHKIKILAVLDEDKEENNERIRSQIQAIFTKEDDSTAPITELDGSPAKLKGSTHSNSEESSATSEASDDSVSNRPKRKTGEKNYCDVQYSAFFIVENFENVRIFCNHPRYVFGDFQYYRKTLSEASAHQPASTHVPFGTLAQTALNLSTTSSAPATSNSDARPKAPSKPRKRTGLVEMNDKDKLIMFSALAVKLTAENVKTEFAEMKMNQLSKAEKRQIGEFGAVELGLILINVTFQNEGLQSQLASMDTTENDEKTAAPQVVDTKTNTCDQILEPMPSISPSSLQLDGLAKTFGRTGEGVVNSENDVGGER</sequence>
<feature type="region of interest" description="Disordered" evidence="1">
    <location>
        <begin position="373"/>
        <end position="392"/>
    </location>
</feature>
<reference evidence="2 3" key="1">
    <citation type="submission" date="2019-12" db="EMBL/GenBank/DDBJ databases">
        <title>Chromosome-level assembly of the Caenorhabditis remanei genome.</title>
        <authorList>
            <person name="Teterina A.A."/>
            <person name="Willis J.H."/>
            <person name="Phillips P.C."/>
        </authorList>
    </citation>
    <scope>NUCLEOTIDE SEQUENCE [LARGE SCALE GENOMIC DNA]</scope>
    <source>
        <strain evidence="2 3">PX506</strain>
        <tissue evidence="2">Whole organism</tissue>
    </source>
</reference>
<dbReference type="CTD" id="9804229"/>
<evidence type="ECO:0000313" key="3">
    <source>
        <dbReference type="Proteomes" id="UP000483820"/>
    </source>
</evidence>
<dbReference type="GeneID" id="9804229"/>
<dbReference type="AlphaFoldDB" id="A0A6A5HGB8"/>
<evidence type="ECO:0000256" key="1">
    <source>
        <dbReference type="SAM" id="MobiDB-lite"/>
    </source>
</evidence>
<comment type="caution">
    <text evidence="2">The sequence shown here is derived from an EMBL/GenBank/DDBJ whole genome shotgun (WGS) entry which is preliminary data.</text>
</comment>
<dbReference type="Proteomes" id="UP000483820">
    <property type="component" value="Chromosome II"/>
</dbReference>
<organism evidence="2 3">
    <name type="scientific">Caenorhabditis remanei</name>
    <name type="common">Caenorhabditis vulgaris</name>
    <dbReference type="NCBI Taxonomy" id="31234"/>
    <lineage>
        <taxon>Eukaryota</taxon>
        <taxon>Metazoa</taxon>
        <taxon>Ecdysozoa</taxon>
        <taxon>Nematoda</taxon>
        <taxon>Chromadorea</taxon>
        <taxon>Rhabditida</taxon>
        <taxon>Rhabditina</taxon>
        <taxon>Rhabditomorpha</taxon>
        <taxon>Rhabditoidea</taxon>
        <taxon>Rhabditidae</taxon>
        <taxon>Peloderinae</taxon>
        <taxon>Caenorhabditis</taxon>
    </lineage>
</organism>
<dbReference type="KEGG" id="crq:GCK72_006998"/>
<proteinExistence type="predicted"/>
<protein>
    <submittedName>
        <fullName evidence="2">Uncharacterized protein</fullName>
    </submittedName>
</protein>